<dbReference type="RefSeq" id="XP_024331126.1">
    <property type="nucleotide sequence ID" value="XM_024474709.1"/>
</dbReference>
<dbReference type="Proteomes" id="UP000034350">
    <property type="component" value="Unassembled WGS sequence"/>
</dbReference>
<protein>
    <submittedName>
        <fullName evidence="1">Uncharacterized protein</fullName>
    </submittedName>
</protein>
<proteinExistence type="predicted"/>
<organism evidence="1 2">
    <name type="scientific">Vairimorpha ceranae</name>
    <dbReference type="NCBI Taxonomy" id="40302"/>
    <lineage>
        <taxon>Eukaryota</taxon>
        <taxon>Fungi</taxon>
        <taxon>Fungi incertae sedis</taxon>
        <taxon>Microsporidia</taxon>
        <taxon>Nosematidae</taxon>
        <taxon>Vairimorpha</taxon>
    </lineage>
</organism>
<sequence length="56" mass="6589">MDFGCVSCKKSQLSKKNIKAILEWAEKHVLCSYERWFSIIWSDESKINLHGSDNKR</sequence>
<dbReference type="InterPro" id="IPR036397">
    <property type="entry name" value="RNaseH_sf"/>
</dbReference>
<comment type="caution">
    <text evidence="1">The sequence shown here is derived from an EMBL/GenBank/DDBJ whole genome shotgun (WGS) entry which is preliminary data.</text>
</comment>
<name>A0A0F9ZCT1_9MICR</name>
<dbReference type="AlphaFoldDB" id="A0A0F9ZCT1"/>
<dbReference type="GO" id="GO:0003676">
    <property type="term" value="F:nucleic acid binding"/>
    <property type="evidence" value="ECO:0007669"/>
    <property type="project" value="InterPro"/>
</dbReference>
<dbReference type="GeneID" id="36319636"/>
<dbReference type="EMBL" id="JPQZ01000023">
    <property type="protein sequence ID" value="KKO75384.1"/>
    <property type="molecule type" value="Genomic_DNA"/>
</dbReference>
<dbReference type="VEuPathDB" id="MicrosporidiaDB:AAJ76_2300049416"/>
<dbReference type="Gene3D" id="3.30.420.10">
    <property type="entry name" value="Ribonuclease H-like superfamily/Ribonuclease H"/>
    <property type="match status" value="1"/>
</dbReference>
<evidence type="ECO:0000313" key="2">
    <source>
        <dbReference type="Proteomes" id="UP000034350"/>
    </source>
</evidence>
<dbReference type="OrthoDB" id="2194447at2759"/>
<accession>A0A0F9ZCT1</accession>
<reference evidence="1 2" key="1">
    <citation type="journal article" date="2015" name="Environ. Microbiol.">
        <title>Genome analyses suggest the presence of polyploidy and recent human-driven expansions in eight global populations of the honeybee pathogen Nosema ceranae.</title>
        <authorList>
            <person name="Pelin A."/>
            <person name="Selman M."/>
            <person name="Aris-Brosou S."/>
            <person name="Farinelli L."/>
            <person name="Corradi N."/>
        </authorList>
    </citation>
    <scope>NUCLEOTIDE SEQUENCE [LARGE SCALE GENOMIC DNA]</scope>
    <source>
        <strain evidence="1 2">PA08 1199</strain>
    </source>
</reference>
<keyword evidence="2" id="KW-1185">Reference proteome</keyword>
<evidence type="ECO:0000313" key="1">
    <source>
        <dbReference type="EMBL" id="KKO75384.1"/>
    </source>
</evidence>
<gene>
    <name evidence="1" type="ORF">AAJ76_2300049416</name>
</gene>